<evidence type="ECO:0000256" key="3">
    <source>
        <dbReference type="ARBA" id="ARBA00022475"/>
    </source>
</evidence>
<evidence type="ECO:0000256" key="1">
    <source>
        <dbReference type="ARBA" id="ARBA00004651"/>
    </source>
</evidence>
<feature type="transmembrane region" description="Helical" evidence="9">
    <location>
        <begin position="162"/>
        <end position="179"/>
    </location>
</feature>
<dbReference type="InterPro" id="IPR039421">
    <property type="entry name" value="Type_1_exporter"/>
</dbReference>
<proteinExistence type="predicted"/>
<dbReference type="GO" id="GO:0005524">
    <property type="term" value="F:ATP binding"/>
    <property type="evidence" value="ECO:0007669"/>
    <property type="project" value="UniProtKB-KW"/>
</dbReference>
<dbReference type="GO" id="GO:0016887">
    <property type="term" value="F:ATP hydrolysis activity"/>
    <property type="evidence" value="ECO:0007669"/>
    <property type="project" value="InterPro"/>
</dbReference>
<dbReference type="Pfam" id="PF00664">
    <property type="entry name" value="ABC_membrane"/>
    <property type="match status" value="1"/>
</dbReference>
<feature type="transmembrane region" description="Helical" evidence="9">
    <location>
        <begin position="185"/>
        <end position="205"/>
    </location>
</feature>
<dbReference type="PROSITE" id="PS50929">
    <property type="entry name" value="ABC_TM1F"/>
    <property type="match status" value="1"/>
</dbReference>
<evidence type="ECO:0000256" key="4">
    <source>
        <dbReference type="ARBA" id="ARBA00022692"/>
    </source>
</evidence>
<feature type="transmembrane region" description="Helical" evidence="9">
    <location>
        <begin position="294"/>
        <end position="311"/>
    </location>
</feature>
<accession>A0A858R7R2</accession>
<dbReference type="EMBL" id="CP051775">
    <property type="protein sequence ID" value="QJE73282.1"/>
    <property type="molecule type" value="Genomic_DNA"/>
</dbReference>
<dbReference type="PANTHER" id="PTHR24221">
    <property type="entry name" value="ATP-BINDING CASSETTE SUB-FAMILY B"/>
    <property type="match status" value="1"/>
</dbReference>
<protein>
    <submittedName>
        <fullName evidence="12">ABC transporter ATP-binding protein</fullName>
    </submittedName>
</protein>
<keyword evidence="2" id="KW-0813">Transport</keyword>
<evidence type="ECO:0000259" key="10">
    <source>
        <dbReference type="PROSITE" id="PS50893"/>
    </source>
</evidence>
<evidence type="ECO:0000256" key="9">
    <source>
        <dbReference type="SAM" id="Phobius"/>
    </source>
</evidence>
<keyword evidence="13" id="KW-1185">Reference proteome</keyword>
<dbReference type="PROSITE" id="PS50893">
    <property type="entry name" value="ABC_TRANSPORTER_2"/>
    <property type="match status" value="1"/>
</dbReference>
<feature type="transmembrane region" description="Helical" evidence="9">
    <location>
        <begin position="75"/>
        <end position="96"/>
    </location>
</feature>
<keyword evidence="7 9" id="KW-1133">Transmembrane helix</keyword>
<dbReference type="PANTHER" id="PTHR24221:SF654">
    <property type="entry name" value="ATP-BINDING CASSETTE SUB-FAMILY B MEMBER 6"/>
    <property type="match status" value="1"/>
</dbReference>
<evidence type="ECO:0000259" key="11">
    <source>
        <dbReference type="PROSITE" id="PS50929"/>
    </source>
</evidence>
<feature type="transmembrane region" description="Helical" evidence="9">
    <location>
        <begin position="31"/>
        <end position="55"/>
    </location>
</feature>
<dbReference type="InterPro" id="IPR003439">
    <property type="entry name" value="ABC_transporter-like_ATP-bd"/>
</dbReference>
<dbReference type="InterPro" id="IPR017871">
    <property type="entry name" value="ABC_transporter-like_CS"/>
</dbReference>
<evidence type="ECO:0000256" key="5">
    <source>
        <dbReference type="ARBA" id="ARBA00022741"/>
    </source>
</evidence>
<dbReference type="AlphaFoldDB" id="A0A858R7R2"/>
<keyword evidence="3" id="KW-1003">Cell membrane</keyword>
<dbReference type="SMART" id="SM00382">
    <property type="entry name" value="AAA"/>
    <property type="match status" value="1"/>
</dbReference>
<dbReference type="PROSITE" id="PS00211">
    <property type="entry name" value="ABC_TRANSPORTER_1"/>
    <property type="match status" value="1"/>
</dbReference>
<dbReference type="GO" id="GO:0005886">
    <property type="term" value="C:plasma membrane"/>
    <property type="evidence" value="ECO:0007669"/>
    <property type="project" value="UniProtKB-SubCell"/>
</dbReference>
<keyword evidence="6 12" id="KW-0067">ATP-binding</keyword>
<dbReference type="InterPro" id="IPR003593">
    <property type="entry name" value="AAA+_ATPase"/>
</dbReference>
<keyword evidence="5" id="KW-0547">Nucleotide-binding</keyword>
<dbReference type="KEGG" id="acru:HHL28_09420"/>
<keyword evidence="4 9" id="KW-0812">Transmembrane</keyword>
<dbReference type="GO" id="GO:0140359">
    <property type="term" value="F:ABC-type transporter activity"/>
    <property type="evidence" value="ECO:0007669"/>
    <property type="project" value="InterPro"/>
</dbReference>
<dbReference type="InterPro" id="IPR027417">
    <property type="entry name" value="P-loop_NTPase"/>
</dbReference>
<dbReference type="FunFam" id="3.40.50.300:FF:000299">
    <property type="entry name" value="ABC transporter ATP-binding protein/permease"/>
    <property type="match status" value="1"/>
</dbReference>
<comment type="subcellular location">
    <subcellularLocation>
        <location evidence="1">Cell membrane</location>
        <topology evidence="1">Multi-pass membrane protein</topology>
    </subcellularLocation>
</comment>
<evidence type="ECO:0000313" key="12">
    <source>
        <dbReference type="EMBL" id="QJE73282.1"/>
    </source>
</evidence>
<evidence type="ECO:0000313" key="13">
    <source>
        <dbReference type="Proteomes" id="UP000501891"/>
    </source>
</evidence>
<dbReference type="Gene3D" id="1.20.1560.10">
    <property type="entry name" value="ABC transporter type 1, transmembrane domain"/>
    <property type="match status" value="1"/>
</dbReference>
<sequence>MARILPLRRVDGEDGVFAFARALAGQARHKLAIALTLLLLGGLMEGLSLLVFIPALELAGLSETRSGLGAALSRALDAVGLPATLSGALLACFLLITLRSIFVSVKNVYLTRLVVEFTDHMRGSLYRSLAAARWSGIARLRTADINHMLTNDVQRIEGATNALLQLTNSLAMAAVYLAISLLVAPLATAVVMLSGLAMFAILYPLRRRVVRSGMAVGESRQELFRTVSEFLGGLKVAKSFQAEARYVGEFQGALDRVKAATFSVSRLQQASALLFQVMGAAALCGFLYVGLEVLALPAAELLVLVILFARLSPLFGQAQSSLQGFLFMVPSFRAARALQRRLAADPEAATASAGRAPLPALSRAVRFDRVGFGYPGNEPILKDLSFSIPAGQVTALVGPSGSGKTTIADLVMGFLSPSAGTISIDGVPLGPETLRAWRAQVAYVPQETFLLCDTVRANLKLAAPDATDAELWHVLSLASAELLVRRLPQQLDTLVGERGTRLSGGERQRIALARALLRKPSLLILDEATSALDGDSQAAIAAAIAGLRGSLTVVTIAHRLSMMAFADTVVMVEDGKLVETGPFQQLARDPASRLFRVVQVEQAGRLAVGA</sequence>
<keyword evidence="8 9" id="KW-0472">Membrane</keyword>
<dbReference type="InterPro" id="IPR036640">
    <property type="entry name" value="ABC1_TM_sf"/>
</dbReference>
<evidence type="ECO:0000256" key="7">
    <source>
        <dbReference type="ARBA" id="ARBA00022989"/>
    </source>
</evidence>
<dbReference type="Pfam" id="PF00005">
    <property type="entry name" value="ABC_tran"/>
    <property type="match status" value="1"/>
</dbReference>
<name>A0A858R7R2_9PROT</name>
<reference evidence="12" key="1">
    <citation type="submission" date="2020-04" db="EMBL/GenBank/DDBJ databases">
        <title>A desert anoxygenic phototrophic bacterium fixes CO2 using RubisCO under aerobic conditions.</title>
        <authorList>
            <person name="Tang K."/>
        </authorList>
    </citation>
    <scope>NUCLEOTIDE SEQUENCE [LARGE SCALE GENOMIC DNA]</scope>
    <source>
        <strain evidence="12">MIMtkB3</strain>
    </source>
</reference>
<gene>
    <name evidence="12" type="ORF">HHL28_09420</name>
</gene>
<dbReference type="SUPFAM" id="SSF52540">
    <property type="entry name" value="P-loop containing nucleoside triphosphate hydrolases"/>
    <property type="match status" value="1"/>
</dbReference>
<evidence type="ECO:0000256" key="6">
    <source>
        <dbReference type="ARBA" id="ARBA00022840"/>
    </source>
</evidence>
<evidence type="ECO:0000256" key="8">
    <source>
        <dbReference type="ARBA" id="ARBA00023136"/>
    </source>
</evidence>
<organism evidence="12 13">
    <name type="scientific">Aerophototrophica crusticola</name>
    <dbReference type="NCBI Taxonomy" id="1709002"/>
    <lineage>
        <taxon>Bacteria</taxon>
        <taxon>Pseudomonadati</taxon>
        <taxon>Pseudomonadota</taxon>
        <taxon>Alphaproteobacteria</taxon>
        <taxon>Rhodospirillales</taxon>
        <taxon>Rhodospirillaceae</taxon>
        <taxon>Aerophototrophica</taxon>
    </lineage>
</organism>
<dbReference type="Proteomes" id="UP000501891">
    <property type="component" value="Chromosome"/>
</dbReference>
<dbReference type="InterPro" id="IPR011527">
    <property type="entry name" value="ABC1_TM_dom"/>
</dbReference>
<dbReference type="SUPFAM" id="SSF90123">
    <property type="entry name" value="ABC transporter transmembrane region"/>
    <property type="match status" value="1"/>
</dbReference>
<dbReference type="Gene3D" id="3.40.50.300">
    <property type="entry name" value="P-loop containing nucleotide triphosphate hydrolases"/>
    <property type="match status" value="1"/>
</dbReference>
<feature type="domain" description="ABC transmembrane type-1" evidence="11">
    <location>
        <begin position="32"/>
        <end position="334"/>
    </location>
</feature>
<evidence type="ECO:0000256" key="2">
    <source>
        <dbReference type="ARBA" id="ARBA00022448"/>
    </source>
</evidence>
<feature type="domain" description="ABC transporter" evidence="10">
    <location>
        <begin position="365"/>
        <end position="599"/>
    </location>
</feature>